<proteinExistence type="predicted"/>
<dbReference type="InterPro" id="IPR019734">
    <property type="entry name" value="TPR_rpt"/>
</dbReference>
<protein>
    <submittedName>
        <fullName evidence="2">Uncharacterized protein</fullName>
    </submittedName>
</protein>
<evidence type="ECO:0000256" key="1">
    <source>
        <dbReference type="PROSITE-ProRule" id="PRU00339"/>
    </source>
</evidence>
<dbReference type="EMBL" id="MFGW01000229">
    <property type="protein sequence ID" value="OGF58904.1"/>
    <property type="molecule type" value="Genomic_DNA"/>
</dbReference>
<sequence length="133" mass="15651">MEKNDSNKILEFIKHKILRIPITYKDEKTGMVYIVAESDMDKYLNKGTKYWGKKKYAKAIEMIRKGIELDKGDYLGYWYLGQIYQEMGDIKAAEVEYTIALKNAEARRRQHPKLMEPEIIEEIKNDIKGLKEG</sequence>
<name>A0A1F5V664_9BACT</name>
<dbReference type="STRING" id="1817863.A2Y62_04205"/>
<keyword evidence="1" id="KW-0802">TPR repeat</keyword>
<feature type="repeat" description="TPR" evidence="1">
    <location>
        <begin position="40"/>
        <end position="73"/>
    </location>
</feature>
<dbReference type="SUPFAM" id="SSF48452">
    <property type="entry name" value="TPR-like"/>
    <property type="match status" value="1"/>
</dbReference>
<dbReference type="Gene3D" id="1.25.40.10">
    <property type="entry name" value="Tetratricopeptide repeat domain"/>
    <property type="match status" value="1"/>
</dbReference>
<dbReference type="Pfam" id="PF13181">
    <property type="entry name" value="TPR_8"/>
    <property type="match status" value="2"/>
</dbReference>
<gene>
    <name evidence="2" type="ORF">A2Y62_04205</name>
</gene>
<evidence type="ECO:0000313" key="3">
    <source>
        <dbReference type="Proteomes" id="UP000178943"/>
    </source>
</evidence>
<dbReference type="InterPro" id="IPR011990">
    <property type="entry name" value="TPR-like_helical_dom_sf"/>
</dbReference>
<dbReference type="PROSITE" id="PS50005">
    <property type="entry name" value="TPR"/>
    <property type="match status" value="1"/>
</dbReference>
<dbReference type="SMART" id="SM00028">
    <property type="entry name" value="TPR"/>
    <property type="match status" value="2"/>
</dbReference>
<reference evidence="2 3" key="1">
    <citation type="journal article" date="2016" name="Nat. Commun.">
        <title>Thousands of microbial genomes shed light on interconnected biogeochemical processes in an aquifer system.</title>
        <authorList>
            <person name="Anantharaman K."/>
            <person name="Brown C.T."/>
            <person name="Hug L.A."/>
            <person name="Sharon I."/>
            <person name="Castelle C.J."/>
            <person name="Probst A.J."/>
            <person name="Thomas B.C."/>
            <person name="Singh A."/>
            <person name="Wilkins M.J."/>
            <person name="Karaoz U."/>
            <person name="Brodie E.L."/>
            <person name="Williams K.H."/>
            <person name="Hubbard S.S."/>
            <person name="Banfield J.F."/>
        </authorList>
    </citation>
    <scope>NUCLEOTIDE SEQUENCE [LARGE SCALE GENOMIC DNA]</scope>
</reference>
<comment type="caution">
    <text evidence="2">The sequence shown here is derived from an EMBL/GenBank/DDBJ whole genome shotgun (WGS) entry which is preliminary data.</text>
</comment>
<evidence type="ECO:0000313" key="2">
    <source>
        <dbReference type="EMBL" id="OGF58904.1"/>
    </source>
</evidence>
<accession>A0A1F5V664</accession>
<dbReference type="Proteomes" id="UP000178943">
    <property type="component" value="Unassembled WGS sequence"/>
</dbReference>
<organism evidence="2 3">
    <name type="scientific">Candidatus Fischerbacteria bacterium RBG_13_37_8</name>
    <dbReference type="NCBI Taxonomy" id="1817863"/>
    <lineage>
        <taxon>Bacteria</taxon>
        <taxon>Candidatus Fischeribacteriota</taxon>
    </lineage>
</organism>
<dbReference type="AlphaFoldDB" id="A0A1F5V664"/>